<reference evidence="1 2" key="1">
    <citation type="submission" date="2021-05" db="EMBL/GenBank/DDBJ databases">
        <title>Draft genomes of marine bacteria isolated from model chitin particles.</title>
        <authorList>
            <person name="Datta M.S."/>
            <person name="Schwartzman J.A."/>
            <person name="Cordero O."/>
        </authorList>
    </citation>
    <scope>NUCLEOTIDE SEQUENCE [LARGE SCALE GENOMIC DNA]</scope>
    <source>
        <strain evidence="1 2">4E07</strain>
    </source>
</reference>
<gene>
    <name evidence="1" type="ORF">KL867_17640</name>
</gene>
<proteinExistence type="predicted"/>
<evidence type="ECO:0000313" key="1">
    <source>
        <dbReference type="EMBL" id="MBT3142895.1"/>
    </source>
</evidence>
<organism evidence="1 2">
    <name type="scientific">Falsiruegeria litorea</name>
    <dbReference type="NCBI Taxonomy" id="1280831"/>
    <lineage>
        <taxon>Bacteria</taxon>
        <taxon>Pseudomonadati</taxon>
        <taxon>Pseudomonadota</taxon>
        <taxon>Alphaproteobacteria</taxon>
        <taxon>Rhodobacterales</taxon>
        <taxon>Roseobacteraceae</taxon>
        <taxon>Falsiruegeria</taxon>
    </lineage>
</organism>
<dbReference type="RefSeq" id="WP_215194108.1">
    <property type="nucleotide sequence ID" value="NZ_JAHHDY010000018.1"/>
</dbReference>
<sequence length="131" mass="14029">MSSLALTTSPDWLALWLQDRGAQVRVVSDIDAVAKAHSGGLLFLSAPMGAPVEVLRHLVRWLAVQGVAVVSPDLIDQFGDAAFRFRRVLFDAASAVLVAPAAGWHVSGRVWSDVQCALDCNIPIWILGAGR</sequence>
<accession>A0ABS5WUS1</accession>
<dbReference type="EMBL" id="JAHHDY010000018">
    <property type="protein sequence ID" value="MBT3142895.1"/>
    <property type="molecule type" value="Genomic_DNA"/>
</dbReference>
<name>A0ABS5WUS1_9RHOB</name>
<comment type="caution">
    <text evidence="1">The sequence shown here is derived from an EMBL/GenBank/DDBJ whole genome shotgun (WGS) entry which is preliminary data.</text>
</comment>
<protein>
    <submittedName>
        <fullName evidence="1">Uncharacterized protein</fullName>
    </submittedName>
</protein>
<evidence type="ECO:0000313" key="2">
    <source>
        <dbReference type="Proteomes" id="UP000763802"/>
    </source>
</evidence>
<keyword evidence="2" id="KW-1185">Reference proteome</keyword>
<dbReference type="Proteomes" id="UP000763802">
    <property type="component" value="Unassembled WGS sequence"/>
</dbReference>